<evidence type="ECO:0000313" key="3">
    <source>
        <dbReference type="Proteomes" id="UP000006443"/>
    </source>
</evidence>
<dbReference type="PANTHER" id="PTHR39341:SF1">
    <property type="entry name" value="DUF1858 DOMAIN-CONTAINING PROTEIN"/>
    <property type="match status" value="1"/>
</dbReference>
<dbReference type="SUPFAM" id="SSF140683">
    <property type="entry name" value="SP0561-like"/>
    <property type="match status" value="1"/>
</dbReference>
<dbReference type="Pfam" id="PF08984">
    <property type="entry name" value="DUF1858"/>
    <property type="match status" value="1"/>
</dbReference>
<feature type="domain" description="DUF1858" evidence="1">
    <location>
        <begin position="3"/>
        <end position="55"/>
    </location>
</feature>
<protein>
    <recommendedName>
        <fullName evidence="1">DUF1858 domain-containing protein</fullName>
    </recommendedName>
</protein>
<dbReference type="InterPro" id="IPR023883">
    <property type="entry name" value="CHP03980_redox-disulphide"/>
</dbReference>
<dbReference type="OrthoDB" id="15017at2"/>
<dbReference type="Proteomes" id="UP000006443">
    <property type="component" value="Unassembled WGS sequence"/>
</dbReference>
<accession>C0GHJ1</accession>
<organism evidence="2 3">
    <name type="scientific">Dethiobacter alkaliphilus AHT 1</name>
    <dbReference type="NCBI Taxonomy" id="555088"/>
    <lineage>
        <taxon>Bacteria</taxon>
        <taxon>Bacillati</taxon>
        <taxon>Bacillota</taxon>
        <taxon>Dethiobacteria</taxon>
        <taxon>Dethiobacterales</taxon>
        <taxon>Dethiobacteraceae</taxon>
        <taxon>Dethiobacter</taxon>
    </lineage>
</organism>
<dbReference type="STRING" id="555088.DealDRAFT_1950"/>
<dbReference type="AlphaFoldDB" id="C0GHJ1"/>
<dbReference type="Gene3D" id="1.10.3910.10">
    <property type="entry name" value="SP0561-like"/>
    <property type="match status" value="1"/>
</dbReference>
<dbReference type="InterPro" id="IPR015077">
    <property type="entry name" value="DUF1858"/>
</dbReference>
<reference evidence="2 3" key="1">
    <citation type="submission" date="2009-02" db="EMBL/GenBank/DDBJ databases">
        <title>Sequencing of the draft genome and assembly of Dethiobacter alkaliphilus AHT 1.</title>
        <authorList>
            <consortium name="US DOE Joint Genome Institute (JGI-PGF)"/>
            <person name="Lucas S."/>
            <person name="Copeland A."/>
            <person name="Lapidus A."/>
            <person name="Glavina del Rio T."/>
            <person name="Dalin E."/>
            <person name="Tice H."/>
            <person name="Bruce D."/>
            <person name="Goodwin L."/>
            <person name="Pitluck S."/>
            <person name="Larimer F."/>
            <person name="Land M.L."/>
            <person name="Hauser L."/>
            <person name="Muyzer G."/>
        </authorList>
    </citation>
    <scope>NUCLEOTIDE SEQUENCE [LARGE SCALE GENOMIC DNA]</scope>
    <source>
        <strain evidence="2 3">AHT 1</strain>
    </source>
</reference>
<comment type="caution">
    <text evidence="2">The sequence shown here is derived from an EMBL/GenBank/DDBJ whole genome shotgun (WGS) entry which is preliminary data.</text>
</comment>
<dbReference type="InterPro" id="IPR038062">
    <property type="entry name" value="ScdA-like_N_sf"/>
</dbReference>
<dbReference type="NCBIfam" id="TIGR03980">
    <property type="entry name" value="prismane_assoc"/>
    <property type="match status" value="1"/>
</dbReference>
<gene>
    <name evidence="2" type="ORF">DealDRAFT_1950</name>
</gene>
<sequence>MKITKDMTIFETIRSHPKAIEVFKSFDMACSGCMAVMDETIEQGARRHGTDLDNLLDELNALFEQEGTV</sequence>
<evidence type="ECO:0000313" key="2">
    <source>
        <dbReference type="EMBL" id="EEG77197.1"/>
    </source>
</evidence>
<dbReference type="PANTHER" id="PTHR39341">
    <property type="entry name" value="BSL7085 PROTEIN"/>
    <property type="match status" value="1"/>
</dbReference>
<keyword evidence="3" id="KW-1185">Reference proteome</keyword>
<proteinExistence type="predicted"/>
<dbReference type="RefSeq" id="WP_008516985.1">
    <property type="nucleotide sequence ID" value="NZ_ACJM01000009.1"/>
</dbReference>
<name>C0GHJ1_DETAL</name>
<evidence type="ECO:0000259" key="1">
    <source>
        <dbReference type="Pfam" id="PF08984"/>
    </source>
</evidence>
<dbReference type="EMBL" id="ACJM01000009">
    <property type="protein sequence ID" value="EEG77197.1"/>
    <property type="molecule type" value="Genomic_DNA"/>
</dbReference>
<dbReference type="eggNOG" id="COG2846">
    <property type="taxonomic scope" value="Bacteria"/>
</dbReference>